<dbReference type="RefSeq" id="XP_009264278.1">
    <property type="nucleotide sequence ID" value="XM_009266003.1"/>
</dbReference>
<sequence>MIFIGDTFDFEFTTKTSNPIRCAFGKQFSILLFSDNSGIYKVSAHHLCFVVPVHYPSFVRSVLKPKDLPLRESVDRLFEFKSSKNRDRFALYVDSISNDHFQIIKELGPPKNIRENKTL</sequence>
<reference evidence="1 2" key="1">
    <citation type="journal article" date="2012" name="Proc. Natl. Acad. Sci. U.S.A.">
        <title>Gain and loss of multiple functionally related, horizontally transferred genes in the reduced genomes of two microsporidian parasites.</title>
        <authorList>
            <person name="Pombert J.-F."/>
            <person name="Selman M."/>
            <person name="Burki F."/>
            <person name="Bardell F.T."/>
            <person name="Farinelli L."/>
            <person name="Solter L.F."/>
            <person name="Whitman D.W."/>
            <person name="Weiss L.M."/>
            <person name="Corradi N."/>
            <person name="Keeling P.J."/>
        </authorList>
    </citation>
    <scope>NUCLEOTIDE SEQUENCE [LARGE SCALE GENOMIC DNA]</scope>
    <source>
        <strain evidence="1 2">SJ-2008</strain>
    </source>
</reference>
<evidence type="ECO:0000313" key="1">
    <source>
        <dbReference type="EMBL" id="AFN82781.1"/>
    </source>
</evidence>
<dbReference type="OrthoDB" id="2195425at2759"/>
<keyword evidence="2" id="KW-1185">Reference proteome</keyword>
<dbReference type="HOGENOM" id="CLU_164173_0_0_1"/>
<protein>
    <submittedName>
        <fullName evidence="1">Uncharacterized protein</fullName>
    </submittedName>
</protein>
<dbReference type="GeneID" id="20521074"/>
<dbReference type="KEGG" id="ero:EROM_040100"/>
<dbReference type="VEuPathDB" id="MicrosporidiaDB:EROM_040100"/>
<accession>I6ZT37</accession>
<dbReference type="EMBL" id="CP003521">
    <property type="protein sequence ID" value="AFN82781.1"/>
    <property type="molecule type" value="Genomic_DNA"/>
</dbReference>
<name>I6ZT37_ENCRO</name>
<organism evidence="1 2">
    <name type="scientific">Encephalitozoon romaleae (strain SJ-2008)</name>
    <name type="common">Microsporidian parasite</name>
    <dbReference type="NCBI Taxonomy" id="1178016"/>
    <lineage>
        <taxon>Eukaryota</taxon>
        <taxon>Fungi</taxon>
        <taxon>Fungi incertae sedis</taxon>
        <taxon>Microsporidia</taxon>
        <taxon>Unikaryonidae</taxon>
        <taxon>Encephalitozoon</taxon>
    </lineage>
</organism>
<evidence type="ECO:0000313" key="2">
    <source>
        <dbReference type="Proteomes" id="UP000010094"/>
    </source>
</evidence>
<gene>
    <name evidence="1" type="ordered locus">EROM_040100</name>
</gene>
<proteinExistence type="predicted"/>
<dbReference type="Proteomes" id="UP000010094">
    <property type="component" value="Chromosome IV"/>
</dbReference>
<dbReference type="AlphaFoldDB" id="I6ZT37"/>